<protein>
    <recommendedName>
        <fullName evidence="4">40S ribosomal protein S12</fullName>
    </recommendedName>
</protein>
<dbReference type="InterPro" id="IPR004038">
    <property type="entry name" value="Ribosomal_eL8/eL30/eS12/Gad45"/>
</dbReference>
<sequence length="149" mass="15995">MSTEGDFVPQAEEVVENVEAVEQETAPSTQLSVEDALKEVLKRSLVHDGLARGVREASKALDRRQAHLCVLCESCDQEAYVKLVEALCAESQTPLVKVADPKVLGEWAGLCVLDRDGNARKVVGCSCVAVTDYGEDSVALQTLLSSFSA</sequence>
<dbReference type="GO" id="GO:0022626">
    <property type="term" value="C:cytosolic ribosome"/>
    <property type="evidence" value="ECO:0007669"/>
    <property type="project" value="UniProtKB-ARBA"/>
</dbReference>
<evidence type="ECO:0000313" key="6">
    <source>
        <dbReference type="EMBL" id="WBW71975.1"/>
    </source>
</evidence>
<dbReference type="KEGG" id="som:SOMG_00164"/>
<dbReference type="Pfam" id="PF01248">
    <property type="entry name" value="Ribosomal_L7Ae"/>
    <property type="match status" value="1"/>
</dbReference>
<reference evidence="6 7" key="1">
    <citation type="journal article" date="2023" name="G3 (Bethesda)">
        <title>A high-quality reference genome for the fission yeast Schizosaccharomyces osmophilus.</title>
        <authorList>
            <person name="Jia G.S."/>
            <person name="Zhang W.C."/>
            <person name="Liang Y."/>
            <person name="Liu X.H."/>
            <person name="Rhind N."/>
            <person name="Pidoux A."/>
            <person name="Brysch-Herzberg M."/>
            <person name="Du L.L."/>
        </authorList>
    </citation>
    <scope>NUCLEOTIDE SEQUENCE [LARGE SCALE GENOMIC DNA]</scope>
    <source>
        <strain evidence="6 7">CBS 15793</strain>
    </source>
</reference>
<dbReference type="EMBL" id="CP115611">
    <property type="protein sequence ID" value="WBW71975.1"/>
    <property type="molecule type" value="Genomic_DNA"/>
</dbReference>
<evidence type="ECO:0000256" key="2">
    <source>
        <dbReference type="ARBA" id="ARBA00022980"/>
    </source>
</evidence>
<evidence type="ECO:0000256" key="3">
    <source>
        <dbReference type="ARBA" id="ARBA00023274"/>
    </source>
</evidence>
<dbReference type="InterPro" id="IPR000530">
    <property type="entry name" value="Ribosomal_eS12"/>
</dbReference>
<name>A0AAF0AVG8_9SCHI</name>
<feature type="domain" description="Ribosomal protein eL8/eL30/eS12/Gadd45" evidence="5">
    <location>
        <begin position="35"/>
        <end position="129"/>
    </location>
</feature>
<dbReference type="PANTHER" id="PTHR11843">
    <property type="entry name" value="40S RIBOSOMAL PROTEIN S12"/>
    <property type="match status" value="1"/>
</dbReference>
<dbReference type="GO" id="GO:0003735">
    <property type="term" value="F:structural constituent of ribosome"/>
    <property type="evidence" value="ECO:0007669"/>
    <property type="project" value="InterPro"/>
</dbReference>
<gene>
    <name evidence="6" type="primary">rps1202</name>
    <name evidence="6" type="ORF">SOMG_00164</name>
</gene>
<dbReference type="FunFam" id="3.30.1330.30:FF:000005">
    <property type="entry name" value="40S ribosomal protein S12"/>
    <property type="match status" value="1"/>
</dbReference>
<organism evidence="6 7">
    <name type="scientific">Schizosaccharomyces osmophilus</name>
    <dbReference type="NCBI Taxonomy" id="2545709"/>
    <lineage>
        <taxon>Eukaryota</taxon>
        <taxon>Fungi</taxon>
        <taxon>Dikarya</taxon>
        <taxon>Ascomycota</taxon>
        <taxon>Taphrinomycotina</taxon>
        <taxon>Schizosaccharomycetes</taxon>
        <taxon>Schizosaccharomycetales</taxon>
        <taxon>Schizosaccharomycetaceae</taxon>
        <taxon>Schizosaccharomyces</taxon>
    </lineage>
</organism>
<keyword evidence="2 4" id="KW-0689">Ribosomal protein</keyword>
<dbReference type="GO" id="GO:0006412">
    <property type="term" value="P:translation"/>
    <property type="evidence" value="ECO:0007669"/>
    <property type="project" value="InterPro"/>
</dbReference>
<dbReference type="SUPFAM" id="SSF55315">
    <property type="entry name" value="L30e-like"/>
    <property type="match status" value="1"/>
</dbReference>
<evidence type="ECO:0000313" key="7">
    <source>
        <dbReference type="Proteomes" id="UP001212411"/>
    </source>
</evidence>
<keyword evidence="7" id="KW-1185">Reference proteome</keyword>
<dbReference type="GeneID" id="80873649"/>
<dbReference type="Gene3D" id="3.30.1330.30">
    <property type="match status" value="1"/>
</dbReference>
<accession>A0AAF0AVG8</accession>
<proteinExistence type="inferred from homology"/>
<dbReference type="AlphaFoldDB" id="A0AAF0AVG8"/>
<evidence type="ECO:0000256" key="1">
    <source>
        <dbReference type="ARBA" id="ARBA00005824"/>
    </source>
</evidence>
<dbReference type="InterPro" id="IPR029064">
    <property type="entry name" value="Ribosomal_eL30-like_sf"/>
</dbReference>
<dbReference type="Proteomes" id="UP001212411">
    <property type="component" value="Chromosome 1"/>
</dbReference>
<evidence type="ECO:0000256" key="4">
    <source>
        <dbReference type="RuleBase" id="RU000670"/>
    </source>
</evidence>
<keyword evidence="3 4" id="KW-0687">Ribonucleoprotein</keyword>
<evidence type="ECO:0000259" key="5">
    <source>
        <dbReference type="Pfam" id="PF01248"/>
    </source>
</evidence>
<dbReference type="PRINTS" id="PR00972">
    <property type="entry name" value="RIBSOMALS12E"/>
</dbReference>
<comment type="similarity">
    <text evidence="1 4">Belongs to the eukaryotic ribosomal protein eS12 family.</text>
</comment>
<dbReference type="InterPro" id="IPR047860">
    <property type="entry name" value="Ribosomal_eS12_CS"/>
</dbReference>
<dbReference type="PROSITE" id="PS01189">
    <property type="entry name" value="RIBOSOMAL_S12E"/>
    <property type="match status" value="1"/>
</dbReference>
<dbReference type="GO" id="GO:0015935">
    <property type="term" value="C:small ribosomal subunit"/>
    <property type="evidence" value="ECO:0007669"/>
    <property type="project" value="UniProtKB-ARBA"/>
</dbReference>
<dbReference type="RefSeq" id="XP_056036218.1">
    <property type="nucleotide sequence ID" value="XM_056178960.1"/>
</dbReference>